<sequence length="73" mass="7489">MVLNMTVTATTKSSFLTVYPGGQSRPMASDLNWAPGATVANLVVVEVGSSGMITAYNNGGSAQVIADVEGYYG</sequence>
<comment type="caution">
    <text evidence="1">The sequence shown here is derived from an EMBL/GenBank/DDBJ whole genome shotgun (WGS) entry which is preliminary data.</text>
</comment>
<gene>
    <name evidence="1" type="ORF">B2A_00418</name>
</gene>
<evidence type="ECO:0000313" key="1">
    <source>
        <dbReference type="EMBL" id="EQD68480.1"/>
    </source>
</evidence>
<dbReference type="EMBL" id="AUZZ01000328">
    <property type="protein sequence ID" value="EQD68480.1"/>
    <property type="molecule type" value="Genomic_DNA"/>
</dbReference>
<protein>
    <submittedName>
        <fullName evidence="1">Uncharacterized protein</fullName>
    </submittedName>
</protein>
<reference evidence="1" key="2">
    <citation type="journal article" date="2014" name="ISME J.">
        <title>Microbial stratification in low pH oxic and suboxic macroscopic growths along an acid mine drainage.</title>
        <authorList>
            <person name="Mendez-Garcia C."/>
            <person name="Mesa V."/>
            <person name="Sprenger R.R."/>
            <person name="Richter M."/>
            <person name="Diez M.S."/>
            <person name="Solano J."/>
            <person name="Bargiela R."/>
            <person name="Golyshina O.V."/>
            <person name="Manteca A."/>
            <person name="Ramos J.L."/>
            <person name="Gallego J.R."/>
            <person name="Llorente I."/>
            <person name="Martins Dos Santos V.A."/>
            <person name="Jensen O.N."/>
            <person name="Pelaez A.I."/>
            <person name="Sanchez J."/>
            <person name="Ferrer M."/>
        </authorList>
    </citation>
    <scope>NUCLEOTIDE SEQUENCE</scope>
</reference>
<proteinExistence type="predicted"/>
<dbReference type="AlphaFoldDB" id="T1CKA4"/>
<feature type="non-terminal residue" evidence="1">
    <location>
        <position position="73"/>
    </location>
</feature>
<accession>T1CKA4</accession>
<name>T1CKA4_9ZZZZ</name>
<organism evidence="1">
    <name type="scientific">mine drainage metagenome</name>
    <dbReference type="NCBI Taxonomy" id="410659"/>
    <lineage>
        <taxon>unclassified sequences</taxon>
        <taxon>metagenomes</taxon>
        <taxon>ecological metagenomes</taxon>
    </lineage>
</organism>
<reference evidence="1" key="1">
    <citation type="submission" date="2013-08" db="EMBL/GenBank/DDBJ databases">
        <authorList>
            <person name="Mendez C."/>
            <person name="Richter M."/>
            <person name="Ferrer M."/>
            <person name="Sanchez J."/>
        </authorList>
    </citation>
    <scope>NUCLEOTIDE SEQUENCE</scope>
</reference>